<dbReference type="EMBL" id="QQZK01000054">
    <property type="protein sequence ID" value="KAF5099853.1"/>
    <property type="molecule type" value="Genomic_DNA"/>
</dbReference>
<evidence type="ECO:0000259" key="7">
    <source>
        <dbReference type="SMART" id="SM01403"/>
    </source>
</evidence>
<reference evidence="9" key="2">
    <citation type="journal article" date="2020" name="Front. Microbiol.">
        <title>Phenotypic and Genetic Characterization of the Cheese Ripening Yeast Geotrichum candidum.</title>
        <authorList>
            <person name="Perkins V."/>
            <person name="Vignola S."/>
            <person name="Lessard M.H."/>
            <person name="Plante P.L."/>
            <person name="Corbeil J."/>
            <person name="Dugat-Bony E."/>
            <person name="Frenette M."/>
            <person name="Labrie S."/>
        </authorList>
    </citation>
    <scope>NUCLEOTIDE SEQUENCE</scope>
    <source>
        <strain evidence="9">LMA-70</strain>
    </source>
</reference>
<dbReference type="PANTHER" id="PTHR11700">
    <property type="entry name" value="30S RIBOSOMAL PROTEIN S10 FAMILY MEMBER"/>
    <property type="match status" value="1"/>
</dbReference>
<keyword evidence="10" id="KW-1185">Reference proteome</keyword>
<dbReference type="NCBIfam" id="TIGR01049">
    <property type="entry name" value="rpsJ_bact"/>
    <property type="match status" value="1"/>
</dbReference>
<feature type="region of interest" description="Disordered" evidence="6">
    <location>
        <begin position="43"/>
        <end position="74"/>
    </location>
</feature>
<dbReference type="InterPro" id="IPR001848">
    <property type="entry name" value="Ribosomal_uS10"/>
</dbReference>
<keyword evidence="3" id="KW-0687">Ribonucleoprotein</keyword>
<dbReference type="GO" id="GO:0006412">
    <property type="term" value="P:translation"/>
    <property type="evidence" value="ECO:0007669"/>
    <property type="project" value="InterPro"/>
</dbReference>
<dbReference type="FunFam" id="3.30.70.600:FF:000003">
    <property type="entry name" value="30S ribosomal protein S10"/>
    <property type="match status" value="1"/>
</dbReference>
<evidence type="ECO:0000256" key="3">
    <source>
        <dbReference type="ARBA" id="ARBA00023274"/>
    </source>
</evidence>
<dbReference type="GO" id="GO:1990904">
    <property type="term" value="C:ribonucleoprotein complex"/>
    <property type="evidence" value="ECO:0007669"/>
    <property type="project" value="UniProtKB-KW"/>
</dbReference>
<evidence type="ECO:0000313" key="9">
    <source>
        <dbReference type="EMBL" id="KAF5099853.1"/>
    </source>
</evidence>
<sequence length="270" mass="30352">MIRTTSRRLLQQPAVAFRRLKATSATSSFNRIAEQELAAKTTVDDTPTYDPKHLYPQSFTSSSTQPRSATGRPLPINVAMNDYAPLRYKPDNLADRELACELQVRSFESDDLDFFVDFALRAAFYLKLPITGSVPLPTRRERWTVIRSPFVHAKSKENFERRTHKRLLKVYDANPEVVEIWLSTLRKHAMPGVGMKAHLYTFEEVSDLTDVGASSKVDAGETVKHFGNSANRDVANAVLDMLSDPVFKPLLDHSKADTSEGAPENAIKKE</sequence>
<dbReference type="Gene3D" id="3.30.70.600">
    <property type="entry name" value="Ribosomal protein S10 domain"/>
    <property type="match status" value="1"/>
</dbReference>
<evidence type="ECO:0000313" key="8">
    <source>
        <dbReference type="EMBL" id="CDO54255.1"/>
    </source>
</evidence>
<dbReference type="Pfam" id="PF00338">
    <property type="entry name" value="Ribosomal_S10"/>
    <property type="match status" value="1"/>
</dbReference>
<reference evidence="9" key="3">
    <citation type="submission" date="2020-01" db="EMBL/GenBank/DDBJ databases">
        <authorList>
            <person name="Perkins V."/>
            <person name="Lessard M.-H."/>
            <person name="Dugat-Bony E."/>
            <person name="Frenette M."/>
            <person name="Labrie S."/>
        </authorList>
    </citation>
    <scope>NUCLEOTIDE SEQUENCE</scope>
    <source>
        <strain evidence="9">LMA-70</strain>
    </source>
</reference>
<evidence type="ECO:0000256" key="5">
    <source>
        <dbReference type="ARBA" id="ARBA00042916"/>
    </source>
</evidence>
<accession>A0A0J9XAR9</accession>
<dbReference type="EMBL" id="CCBN010000007">
    <property type="protein sequence ID" value="CDO54255.1"/>
    <property type="molecule type" value="Genomic_DNA"/>
</dbReference>
<dbReference type="InterPro" id="IPR036838">
    <property type="entry name" value="Ribosomal_uS10_dom_sf"/>
</dbReference>
<proteinExistence type="inferred from homology"/>
<dbReference type="OrthoDB" id="366214at2759"/>
<evidence type="ECO:0000256" key="2">
    <source>
        <dbReference type="ARBA" id="ARBA00022980"/>
    </source>
</evidence>
<evidence type="ECO:0000256" key="1">
    <source>
        <dbReference type="ARBA" id="ARBA00007102"/>
    </source>
</evidence>
<dbReference type="Proteomes" id="UP000750522">
    <property type="component" value="Unassembled WGS sequence"/>
</dbReference>
<organism evidence="8 10">
    <name type="scientific">Geotrichum candidum</name>
    <name type="common">Oospora lactis</name>
    <name type="synonym">Dipodascus geotrichum</name>
    <dbReference type="NCBI Taxonomy" id="1173061"/>
    <lineage>
        <taxon>Eukaryota</taxon>
        <taxon>Fungi</taxon>
        <taxon>Dikarya</taxon>
        <taxon>Ascomycota</taxon>
        <taxon>Saccharomycotina</taxon>
        <taxon>Dipodascomycetes</taxon>
        <taxon>Dipodascales</taxon>
        <taxon>Dipodascaceae</taxon>
        <taxon>Geotrichum</taxon>
    </lineage>
</organism>
<dbReference type="Proteomes" id="UP000242525">
    <property type="component" value="Unassembled WGS sequence"/>
</dbReference>
<evidence type="ECO:0000313" key="10">
    <source>
        <dbReference type="Proteomes" id="UP000242525"/>
    </source>
</evidence>
<evidence type="ECO:0000256" key="4">
    <source>
        <dbReference type="ARBA" id="ARBA00035261"/>
    </source>
</evidence>
<dbReference type="PRINTS" id="PR00971">
    <property type="entry name" value="RIBOSOMALS10"/>
</dbReference>
<feature type="compositionally biased region" description="Polar residues" evidence="6">
    <location>
        <begin position="57"/>
        <end position="68"/>
    </location>
</feature>
<evidence type="ECO:0000256" key="6">
    <source>
        <dbReference type="SAM" id="MobiDB-lite"/>
    </source>
</evidence>
<keyword evidence="2 8" id="KW-0689">Ribosomal protein</keyword>
<feature type="domain" description="Small ribosomal subunit protein uS10" evidence="7">
    <location>
        <begin position="101"/>
        <end position="198"/>
    </location>
</feature>
<reference evidence="8 10" key="1">
    <citation type="submission" date="2014-03" db="EMBL/GenBank/DDBJ databases">
        <authorList>
            <person name="Casaregola S."/>
        </authorList>
    </citation>
    <scope>NUCLEOTIDE SEQUENCE [LARGE SCALE GENOMIC DNA]</scope>
    <source>
        <strain evidence="8 10">CLIB 918</strain>
    </source>
</reference>
<dbReference type="GO" id="GO:0005840">
    <property type="term" value="C:ribosome"/>
    <property type="evidence" value="ECO:0007669"/>
    <property type="project" value="UniProtKB-KW"/>
</dbReference>
<protein>
    <recommendedName>
        <fullName evidence="4">Small ribosomal subunit protein uS10m</fullName>
    </recommendedName>
    <alternativeName>
        <fullName evidence="5">37S ribosomal protein S10, mitochondrial</fullName>
    </alternativeName>
</protein>
<dbReference type="SMART" id="SM01403">
    <property type="entry name" value="Ribosomal_S10"/>
    <property type="match status" value="1"/>
</dbReference>
<comment type="caution">
    <text evidence="8">The sequence shown here is derived from an EMBL/GenBank/DDBJ whole genome shotgun (WGS) entry which is preliminary data.</text>
</comment>
<dbReference type="HAMAP" id="MF_00508">
    <property type="entry name" value="Ribosomal_uS10"/>
    <property type="match status" value="1"/>
</dbReference>
<name>A0A0J9XAR9_GEOCN</name>
<dbReference type="AlphaFoldDB" id="A0A0J9XAR9"/>
<comment type="similarity">
    <text evidence="1">Belongs to the universal ribosomal protein uS10 family.</text>
</comment>
<dbReference type="GO" id="GO:0003735">
    <property type="term" value="F:structural constituent of ribosome"/>
    <property type="evidence" value="ECO:0007669"/>
    <property type="project" value="InterPro"/>
</dbReference>
<dbReference type="SUPFAM" id="SSF54999">
    <property type="entry name" value="Ribosomal protein S10"/>
    <property type="match status" value="1"/>
</dbReference>
<dbReference type="STRING" id="1173061.A0A0J9XAR9"/>
<dbReference type="InterPro" id="IPR027486">
    <property type="entry name" value="Ribosomal_uS10_dom"/>
</dbReference>
<gene>
    <name evidence="8" type="ORF">BN980_GECA07s01781g</name>
    <name evidence="9" type="ORF">DV451_002782</name>
</gene>